<dbReference type="GO" id="GO:0020037">
    <property type="term" value="F:heme binding"/>
    <property type="evidence" value="ECO:0007669"/>
    <property type="project" value="InterPro"/>
</dbReference>
<feature type="non-terminal residue" evidence="4">
    <location>
        <position position="109"/>
    </location>
</feature>
<reference evidence="4" key="1">
    <citation type="submission" date="2014-12" db="EMBL/GenBank/DDBJ databases">
        <title>Insight into the proteome of Arion vulgaris.</title>
        <authorList>
            <person name="Aradska J."/>
            <person name="Bulat T."/>
            <person name="Smidak R."/>
            <person name="Sarate P."/>
            <person name="Gangsoo J."/>
            <person name="Sialana F."/>
            <person name="Bilban M."/>
            <person name="Lubec G."/>
        </authorList>
    </citation>
    <scope>NUCLEOTIDE SEQUENCE</scope>
    <source>
        <tissue evidence="4">Skin</tissue>
    </source>
</reference>
<sequence>GYDLIKEAFVKKGDFCSDRPTFFHDVASGIPAKGVIYASGDYWREQRSVSVGILRSFGMGQNSLAAKIVEEITYLTECLASLKGQRADIQNIIYISVSNVVCSILFGQR</sequence>
<dbReference type="PANTHER" id="PTHR24300">
    <property type="entry name" value="CYTOCHROME P450 508A4-RELATED"/>
    <property type="match status" value="1"/>
</dbReference>
<proteinExistence type="inferred from homology"/>
<feature type="non-terminal residue" evidence="4">
    <location>
        <position position="1"/>
    </location>
</feature>
<dbReference type="InterPro" id="IPR050182">
    <property type="entry name" value="Cytochrome_P450_fam2"/>
</dbReference>
<keyword evidence="2" id="KW-0479">Metal-binding</keyword>
<dbReference type="EMBL" id="HACG01011623">
    <property type="protein sequence ID" value="CEK58488.1"/>
    <property type="molecule type" value="Transcribed_RNA"/>
</dbReference>
<keyword evidence="3" id="KW-0408">Iron</keyword>
<comment type="similarity">
    <text evidence="1">Belongs to the cytochrome P450 family.</text>
</comment>
<evidence type="ECO:0000256" key="2">
    <source>
        <dbReference type="ARBA" id="ARBA00022723"/>
    </source>
</evidence>
<dbReference type="GO" id="GO:0008395">
    <property type="term" value="F:steroid hydroxylase activity"/>
    <property type="evidence" value="ECO:0007669"/>
    <property type="project" value="TreeGrafter"/>
</dbReference>
<dbReference type="GO" id="GO:0005506">
    <property type="term" value="F:iron ion binding"/>
    <property type="evidence" value="ECO:0007669"/>
    <property type="project" value="InterPro"/>
</dbReference>
<dbReference type="GO" id="GO:0006082">
    <property type="term" value="P:organic acid metabolic process"/>
    <property type="evidence" value="ECO:0007669"/>
    <property type="project" value="TreeGrafter"/>
</dbReference>
<dbReference type="PRINTS" id="PR00463">
    <property type="entry name" value="EP450I"/>
</dbReference>
<dbReference type="AlphaFoldDB" id="A0A0B6YQJ9"/>
<protein>
    <recommendedName>
        <fullName evidence="5">Cytochrome P450</fullName>
    </recommendedName>
</protein>
<evidence type="ECO:0000313" key="4">
    <source>
        <dbReference type="EMBL" id="CEK58488.1"/>
    </source>
</evidence>
<evidence type="ECO:0000256" key="1">
    <source>
        <dbReference type="ARBA" id="ARBA00010617"/>
    </source>
</evidence>
<accession>A0A0B6YQJ9</accession>
<gene>
    <name evidence="4" type="primary">ORF33267</name>
</gene>
<name>A0A0B6YQJ9_9EUPU</name>
<organism evidence="4">
    <name type="scientific">Arion vulgaris</name>
    <dbReference type="NCBI Taxonomy" id="1028688"/>
    <lineage>
        <taxon>Eukaryota</taxon>
        <taxon>Metazoa</taxon>
        <taxon>Spiralia</taxon>
        <taxon>Lophotrochozoa</taxon>
        <taxon>Mollusca</taxon>
        <taxon>Gastropoda</taxon>
        <taxon>Heterobranchia</taxon>
        <taxon>Euthyneura</taxon>
        <taxon>Panpulmonata</taxon>
        <taxon>Eupulmonata</taxon>
        <taxon>Stylommatophora</taxon>
        <taxon>Helicina</taxon>
        <taxon>Arionoidea</taxon>
        <taxon>Arionidae</taxon>
        <taxon>Arion</taxon>
    </lineage>
</organism>
<evidence type="ECO:0008006" key="5">
    <source>
        <dbReference type="Google" id="ProtNLM"/>
    </source>
</evidence>
<dbReference type="Pfam" id="PF00067">
    <property type="entry name" value="p450"/>
    <property type="match status" value="1"/>
</dbReference>
<dbReference type="Gene3D" id="1.10.630.10">
    <property type="entry name" value="Cytochrome P450"/>
    <property type="match status" value="1"/>
</dbReference>
<dbReference type="SUPFAM" id="SSF48264">
    <property type="entry name" value="Cytochrome P450"/>
    <property type="match status" value="1"/>
</dbReference>
<evidence type="ECO:0000256" key="3">
    <source>
        <dbReference type="ARBA" id="ARBA00023004"/>
    </source>
</evidence>
<dbReference type="GO" id="GO:0016712">
    <property type="term" value="F:oxidoreductase activity, acting on paired donors, with incorporation or reduction of molecular oxygen, reduced flavin or flavoprotein as one donor, and incorporation of one atom of oxygen"/>
    <property type="evidence" value="ECO:0007669"/>
    <property type="project" value="TreeGrafter"/>
</dbReference>
<dbReference type="InterPro" id="IPR001128">
    <property type="entry name" value="Cyt_P450"/>
</dbReference>
<dbReference type="GO" id="GO:0005737">
    <property type="term" value="C:cytoplasm"/>
    <property type="evidence" value="ECO:0007669"/>
    <property type="project" value="TreeGrafter"/>
</dbReference>
<dbReference type="InterPro" id="IPR036396">
    <property type="entry name" value="Cyt_P450_sf"/>
</dbReference>
<dbReference type="PANTHER" id="PTHR24300:SF397">
    <property type="entry name" value="CYTOCHROME P450 2U1"/>
    <property type="match status" value="1"/>
</dbReference>
<dbReference type="InterPro" id="IPR002401">
    <property type="entry name" value="Cyt_P450_E_grp-I"/>
</dbReference>
<dbReference type="GO" id="GO:0006805">
    <property type="term" value="P:xenobiotic metabolic process"/>
    <property type="evidence" value="ECO:0007669"/>
    <property type="project" value="TreeGrafter"/>
</dbReference>